<reference evidence="2 3" key="1">
    <citation type="journal article" date="2020" name="mSystems">
        <title>Defining Genomic and Predicted Metabolic Features of the Acetobacterium Genus.</title>
        <authorList>
            <person name="Ross D.E."/>
            <person name="Marshall C.W."/>
            <person name="Gulliver D."/>
            <person name="May H.D."/>
            <person name="Norman R.S."/>
        </authorList>
    </citation>
    <scope>NUCLEOTIDE SEQUENCE [LARGE SCALE GENOMIC DNA]</scope>
    <source>
        <strain evidence="2 3">DSM 8238</strain>
    </source>
</reference>
<protein>
    <recommendedName>
        <fullName evidence="1">HTH cro/C1-type domain-containing protein</fullName>
    </recommendedName>
</protein>
<dbReference type="Gene3D" id="1.10.260.40">
    <property type="entry name" value="lambda repressor-like DNA-binding domains"/>
    <property type="match status" value="1"/>
</dbReference>
<dbReference type="EMBL" id="WJBC01000006">
    <property type="protein sequence ID" value="MBC3803928.1"/>
    <property type="molecule type" value="Genomic_DNA"/>
</dbReference>
<dbReference type="PROSITE" id="PS50943">
    <property type="entry name" value="HTH_CROC1"/>
    <property type="match status" value="1"/>
</dbReference>
<comment type="caution">
    <text evidence="2">The sequence shown here is derived from an EMBL/GenBank/DDBJ whole genome shotgun (WGS) entry which is preliminary data.</text>
</comment>
<organism evidence="2 3">
    <name type="scientific">Acetobacterium fimetarium</name>
    <dbReference type="NCBI Taxonomy" id="52691"/>
    <lineage>
        <taxon>Bacteria</taxon>
        <taxon>Bacillati</taxon>
        <taxon>Bacillota</taxon>
        <taxon>Clostridia</taxon>
        <taxon>Eubacteriales</taxon>
        <taxon>Eubacteriaceae</taxon>
        <taxon>Acetobacterium</taxon>
    </lineage>
</organism>
<sequence length="115" mass="13448">MMNKHFIHVEPDPANPGYYLCTMFDQTAIAELLSKMRGFRTQEEVGRAVYLTDGAIRHYEAAREMPSDLLKPRIARLYNMTVQELFYDQVITVTKSAQELMSEVQRWPSCFPYLH</sequence>
<name>A0ABR6WTH9_9FIRM</name>
<feature type="domain" description="HTH cro/C1-type" evidence="1">
    <location>
        <begin position="41"/>
        <end position="85"/>
    </location>
</feature>
<dbReference type="SUPFAM" id="SSF47413">
    <property type="entry name" value="lambda repressor-like DNA-binding domains"/>
    <property type="match status" value="1"/>
</dbReference>
<evidence type="ECO:0000259" key="1">
    <source>
        <dbReference type="PROSITE" id="PS50943"/>
    </source>
</evidence>
<evidence type="ECO:0000313" key="2">
    <source>
        <dbReference type="EMBL" id="MBC3803928.1"/>
    </source>
</evidence>
<dbReference type="InterPro" id="IPR001387">
    <property type="entry name" value="Cro/C1-type_HTH"/>
</dbReference>
<proteinExistence type="predicted"/>
<dbReference type="CDD" id="cd00093">
    <property type="entry name" value="HTH_XRE"/>
    <property type="match status" value="1"/>
</dbReference>
<dbReference type="InterPro" id="IPR010982">
    <property type="entry name" value="Lambda_DNA-bd_dom_sf"/>
</dbReference>
<dbReference type="Proteomes" id="UP000603234">
    <property type="component" value="Unassembled WGS sequence"/>
</dbReference>
<accession>A0ABR6WTH9</accession>
<dbReference type="RefSeq" id="WP_186841818.1">
    <property type="nucleotide sequence ID" value="NZ_WJBC01000006.1"/>
</dbReference>
<gene>
    <name evidence="2" type="ORF">GH808_05690</name>
</gene>
<keyword evidence="3" id="KW-1185">Reference proteome</keyword>
<evidence type="ECO:0000313" key="3">
    <source>
        <dbReference type="Proteomes" id="UP000603234"/>
    </source>
</evidence>